<accession>A0A9D9DUM3</accession>
<dbReference type="SUPFAM" id="SSF53067">
    <property type="entry name" value="Actin-like ATPase domain"/>
    <property type="match status" value="2"/>
</dbReference>
<dbReference type="InterPro" id="IPR043129">
    <property type="entry name" value="ATPase_NBD"/>
</dbReference>
<comment type="caution">
    <text evidence="1">The sequence shown here is derived from an EMBL/GenBank/DDBJ whole genome shotgun (WGS) entry which is preliminary data.</text>
</comment>
<reference evidence="1" key="1">
    <citation type="submission" date="2020-10" db="EMBL/GenBank/DDBJ databases">
        <authorList>
            <person name="Gilroy R."/>
        </authorList>
    </citation>
    <scope>NUCLEOTIDE SEQUENCE</scope>
    <source>
        <strain evidence="1">2889</strain>
    </source>
</reference>
<dbReference type="PANTHER" id="PTHR43190">
    <property type="entry name" value="N-ACETYL-D-GLUCOSAMINE KINASE"/>
    <property type="match status" value="1"/>
</dbReference>
<reference evidence="1" key="2">
    <citation type="journal article" date="2021" name="PeerJ">
        <title>Extensive microbial diversity within the chicken gut microbiome revealed by metagenomics and culture.</title>
        <authorList>
            <person name="Gilroy R."/>
            <person name="Ravi A."/>
            <person name="Getino M."/>
            <person name="Pursley I."/>
            <person name="Horton D.L."/>
            <person name="Alikhan N.F."/>
            <person name="Baker D."/>
            <person name="Gharbi K."/>
            <person name="Hall N."/>
            <person name="Watson M."/>
            <person name="Adriaenssens E.M."/>
            <person name="Foster-Nyarko E."/>
            <person name="Jarju S."/>
            <person name="Secka A."/>
            <person name="Antonio M."/>
            <person name="Oren A."/>
            <person name="Chaudhuri R.R."/>
            <person name="La Ragione R."/>
            <person name="Hildebrand F."/>
            <person name="Pallen M.J."/>
        </authorList>
    </citation>
    <scope>NUCLEOTIDE SEQUENCE</scope>
    <source>
        <strain evidence="1">2889</strain>
    </source>
</reference>
<dbReference type="InterPro" id="IPR052519">
    <property type="entry name" value="Euk-type_GlcNAc_Kinase"/>
</dbReference>
<dbReference type="CDD" id="cd24079">
    <property type="entry name" value="ASKHA_NBD_PG1100-like"/>
    <property type="match status" value="1"/>
</dbReference>
<evidence type="ECO:0008006" key="3">
    <source>
        <dbReference type="Google" id="ProtNLM"/>
    </source>
</evidence>
<protein>
    <recommendedName>
        <fullName evidence="3">ATPase BadF/BadG/BcrA/BcrD type domain-containing protein</fullName>
    </recommendedName>
</protein>
<dbReference type="PANTHER" id="PTHR43190:SF3">
    <property type="entry name" value="N-ACETYL-D-GLUCOSAMINE KINASE"/>
    <property type="match status" value="1"/>
</dbReference>
<dbReference type="Gene3D" id="1.10.720.160">
    <property type="match status" value="1"/>
</dbReference>
<dbReference type="AlphaFoldDB" id="A0A9D9DUM3"/>
<proteinExistence type="predicted"/>
<evidence type="ECO:0000313" key="1">
    <source>
        <dbReference type="EMBL" id="MBO8432721.1"/>
    </source>
</evidence>
<dbReference type="EMBL" id="JADIMZ010000085">
    <property type="protein sequence ID" value="MBO8432721.1"/>
    <property type="molecule type" value="Genomic_DNA"/>
</dbReference>
<name>A0A9D9DUM3_9BACT</name>
<organism evidence="1 2">
    <name type="scientific">Candidatus Pullibacteroides excrementavium</name>
    <dbReference type="NCBI Taxonomy" id="2840905"/>
    <lineage>
        <taxon>Bacteria</taxon>
        <taxon>Pseudomonadati</taxon>
        <taxon>Bacteroidota</taxon>
        <taxon>Bacteroidia</taxon>
        <taxon>Bacteroidales</taxon>
        <taxon>Candidatus Pullibacteroides</taxon>
    </lineage>
</organism>
<sequence>MIGIADSGSTKTEWCFLNEAGEEKRVVTGGLNPYMADKKQIRDCLEKDLYPFINNEKVKYLFFYGSGCASGEKRLVLSLELEDFFRHADISVESDLLGASIALCGRRAGMVGILGTGAATCYYDGENIQQKVPSLGFVLGDEGSGARIGAHFLADYLRGGMPEELRKEFAPLCPLPLHEIIDTVYHGKDTGRFLGEMAAFASGRYQYPYVRDVLKEEFGHFFQKQVLPYGKAVENGLNLLGSVAFHAESILRETAQQYGIAIQNLLKAPMDGLIAHFKPQIKDLLRQTDFDEDMD</sequence>
<gene>
    <name evidence="1" type="ORF">IAB08_05455</name>
</gene>
<dbReference type="Proteomes" id="UP000823612">
    <property type="component" value="Unassembled WGS sequence"/>
</dbReference>
<dbReference type="Gene3D" id="3.30.420.40">
    <property type="match status" value="2"/>
</dbReference>
<evidence type="ECO:0000313" key="2">
    <source>
        <dbReference type="Proteomes" id="UP000823612"/>
    </source>
</evidence>